<feature type="domain" description="Large ribosomal subunit protein uL5 C-terminal" evidence="8">
    <location>
        <begin position="86"/>
        <end position="176"/>
    </location>
</feature>
<evidence type="ECO:0000256" key="4">
    <source>
        <dbReference type="ARBA" id="ARBA00035245"/>
    </source>
</evidence>
<feature type="domain" description="Large ribosomal subunit protein uL5 N-terminal" evidence="7">
    <location>
        <begin position="25"/>
        <end position="80"/>
    </location>
</feature>
<dbReference type="NCBIfam" id="NF000585">
    <property type="entry name" value="PRK00010.1"/>
    <property type="match status" value="1"/>
</dbReference>
<accession>A0A1F6EHZ1</accession>
<dbReference type="GO" id="GO:1990904">
    <property type="term" value="C:ribonucleoprotein complex"/>
    <property type="evidence" value="ECO:0007669"/>
    <property type="project" value="UniProtKB-KW"/>
</dbReference>
<dbReference type="InterPro" id="IPR022803">
    <property type="entry name" value="Ribosomal_uL5_dom_sf"/>
</dbReference>
<dbReference type="GO" id="GO:0005840">
    <property type="term" value="C:ribosome"/>
    <property type="evidence" value="ECO:0007669"/>
    <property type="project" value="UniProtKB-KW"/>
</dbReference>
<dbReference type="Pfam" id="PF00281">
    <property type="entry name" value="Ribosomal_L5"/>
    <property type="match status" value="1"/>
</dbReference>
<organism evidence="9 10">
    <name type="scientific">Candidatus Kaiserbacteria bacterium RIFCSPLOWO2_01_FULL_53_17</name>
    <dbReference type="NCBI Taxonomy" id="1798511"/>
    <lineage>
        <taxon>Bacteria</taxon>
        <taxon>Candidatus Kaiseribacteriota</taxon>
    </lineage>
</organism>
<dbReference type="Pfam" id="PF00673">
    <property type="entry name" value="Ribosomal_L5_C"/>
    <property type="match status" value="1"/>
</dbReference>
<evidence type="ECO:0000256" key="5">
    <source>
        <dbReference type="ARBA" id="ARBA00035461"/>
    </source>
</evidence>
<reference evidence="9 10" key="1">
    <citation type="journal article" date="2016" name="Nat. Commun.">
        <title>Thousands of microbial genomes shed light on interconnected biogeochemical processes in an aquifer system.</title>
        <authorList>
            <person name="Anantharaman K."/>
            <person name="Brown C.T."/>
            <person name="Hug L.A."/>
            <person name="Sharon I."/>
            <person name="Castelle C.J."/>
            <person name="Probst A.J."/>
            <person name="Thomas B.C."/>
            <person name="Singh A."/>
            <person name="Wilkins M.J."/>
            <person name="Karaoz U."/>
            <person name="Brodie E.L."/>
            <person name="Williams K.H."/>
            <person name="Hubbard S.S."/>
            <person name="Banfield J.F."/>
        </authorList>
    </citation>
    <scope>NUCLEOTIDE SEQUENCE [LARGE SCALE GENOMIC DNA]</scope>
</reference>
<dbReference type="PANTHER" id="PTHR11994">
    <property type="entry name" value="60S RIBOSOMAL PROTEIN L11-RELATED"/>
    <property type="match status" value="1"/>
</dbReference>
<evidence type="ECO:0000313" key="9">
    <source>
        <dbReference type="EMBL" id="OGG73270.1"/>
    </source>
</evidence>
<comment type="similarity">
    <text evidence="1 6">Belongs to the universal ribosomal protein uL5 family.</text>
</comment>
<dbReference type="GO" id="GO:0006412">
    <property type="term" value="P:translation"/>
    <property type="evidence" value="ECO:0007669"/>
    <property type="project" value="InterPro"/>
</dbReference>
<keyword evidence="2 6" id="KW-0689">Ribosomal protein</keyword>
<dbReference type="InterPro" id="IPR020930">
    <property type="entry name" value="Ribosomal_uL5_bac-type"/>
</dbReference>
<evidence type="ECO:0000256" key="2">
    <source>
        <dbReference type="ARBA" id="ARBA00022980"/>
    </source>
</evidence>
<keyword evidence="3 6" id="KW-0687">Ribonucleoprotein</keyword>
<dbReference type="InterPro" id="IPR031310">
    <property type="entry name" value="Ribosomal_uL5_N"/>
</dbReference>
<dbReference type="InterPro" id="IPR031309">
    <property type="entry name" value="Ribosomal_uL5_C"/>
</dbReference>
<evidence type="ECO:0000256" key="3">
    <source>
        <dbReference type="ARBA" id="ARBA00023274"/>
    </source>
</evidence>
<sequence>MKTHTTAEKLKNTFTAMKGDFHYKSPMQAPHVEKIVVSTGVGSVKDKKRLEMIENRITRITGQKPSHRATTKSIANFKTRRGDLAGYQVTLRGARMQNFLDKLVNIVYPRVRDFRGIPPKAIDEMGNITLGFKEHTVFPETADEEAKDIFGLAVTIGTTAKNKKEAEVFLRHLGIPLRS</sequence>
<evidence type="ECO:0000256" key="1">
    <source>
        <dbReference type="ARBA" id="ARBA00008553"/>
    </source>
</evidence>
<dbReference type="PIRSF" id="PIRSF002161">
    <property type="entry name" value="Ribosomal_L5"/>
    <property type="match status" value="1"/>
</dbReference>
<dbReference type="SUPFAM" id="SSF55282">
    <property type="entry name" value="RL5-like"/>
    <property type="match status" value="1"/>
</dbReference>
<proteinExistence type="inferred from homology"/>
<dbReference type="EMBL" id="MFLY01000004">
    <property type="protein sequence ID" value="OGG73270.1"/>
    <property type="molecule type" value="Genomic_DNA"/>
</dbReference>
<comment type="caution">
    <text evidence="9">The sequence shown here is derived from an EMBL/GenBank/DDBJ whole genome shotgun (WGS) entry which is preliminary data.</text>
</comment>
<protein>
    <recommendedName>
        <fullName evidence="4">Large ribosomal subunit protein uL5</fullName>
    </recommendedName>
    <alternativeName>
        <fullName evidence="5">50S ribosomal protein L5</fullName>
    </alternativeName>
</protein>
<dbReference type="Proteomes" id="UP000177306">
    <property type="component" value="Unassembled WGS sequence"/>
</dbReference>
<evidence type="ECO:0000313" key="10">
    <source>
        <dbReference type="Proteomes" id="UP000177306"/>
    </source>
</evidence>
<gene>
    <name evidence="9" type="ORF">A3A38_04045</name>
</gene>
<dbReference type="Gene3D" id="3.30.1440.10">
    <property type="match status" value="1"/>
</dbReference>
<evidence type="ECO:0000259" key="8">
    <source>
        <dbReference type="Pfam" id="PF00673"/>
    </source>
</evidence>
<dbReference type="FunFam" id="3.30.1440.10:FF:000001">
    <property type="entry name" value="50S ribosomal protein L5"/>
    <property type="match status" value="1"/>
</dbReference>
<dbReference type="GO" id="GO:0003735">
    <property type="term" value="F:structural constituent of ribosome"/>
    <property type="evidence" value="ECO:0007669"/>
    <property type="project" value="InterPro"/>
</dbReference>
<dbReference type="InterPro" id="IPR002132">
    <property type="entry name" value="Ribosomal_uL5"/>
</dbReference>
<evidence type="ECO:0000256" key="6">
    <source>
        <dbReference type="RuleBase" id="RU003930"/>
    </source>
</evidence>
<evidence type="ECO:0000259" key="7">
    <source>
        <dbReference type="Pfam" id="PF00281"/>
    </source>
</evidence>
<name>A0A1F6EHZ1_9BACT</name>
<dbReference type="AlphaFoldDB" id="A0A1F6EHZ1"/>